<dbReference type="RefSeq" id="WP_269457461.1">
    <property type="nucleotide sequence ID" value="NZ_AP017369.1"/>
</dbReference>
<dbReference type="AlphaFoldDB" id="A0A169RXV6"/>
<dbReference type="KEGG" id="csur:N24_1780"/>
<sequence>MNCPNCSEEMTVVDVVGRGASRGLLLIDPTTHICSDCGYSEVF</sequence>
<proteinExistence type="predicted"/>
<dbReference type="EMBL" id="AP017369">
    <property type="protein sequence ID" value="BAU96042.1"/>
    <property type="molecule type" value="Genomic_DNA"/>
</dbReference>
<keyword evidence="2" id="KW-1185">Reference proteome</keyword>
<name>A0A169RXV6_9CORY</name>
<gene>
    <name evidence="1" type="ORF">N24_1780</name>
</gene>
<dbReference type="Proteomes" id="UP000218244">
    <property type="component" value="Chromosome"/>
</dbReference>
<organism evidence="1 2">
    <name type="scientific">Corynebacterium suranareeae</name>
    <dbReference type="NCBI Taxonomy" id="2506452"/>
    <lineage>
        <taxon>Bacteria</taxon>
        <taxon>Bacillati</taxon>
        <taxon>Actinomycetota</taxon>
        <taxon>Actinomycetes</taxon>
        <taxon>Mycobacteriales</taxon>
        <taxon>Corynebacteriaceae</taxon>
        <taxon>Corynebacterium</taxon>
    </lineage>
</organism>
<evidence type="ECO:0000313" key="1">
    <source>
        <dbReference type="EMBL" id="BAU96042.1"/>
    </source>
</evidence>
<reference evidence="1 2" key="1">
    <citation type="submission" date="2016-02" db="EMBL/GenBank/DDBJ databases">
        <title>Corynebacterium glutamicum N24 whole genome sequencing project.</title>
        <authorList>
            <person name="Matsutani M."/>
            <person name="Nangtapong N."/>
            <person name="Yakushi T."/>
            <person name="Matsushita K."/>
        </authorList>
    </citation>
    <scope>NUCLEOTIDE SEQUENCE [LARGE SCALE GENOMIC DNA]</scope>
    <source>
        <strain evidence="1 2">N24</strain>
    </source>
</reference>
<accession>A0A169RXV6</accession>
<evidence type="ECO:0000313" key="2">
    <source>
        <dbReference type="Proteomes" id="UP000218244"/>
    </source>
</evidence>
<protein>
    <submittedName>
        <fullName evidence="1">Uncharacterized protein</fullName>
    </submittedName>
</protein>